<dbReference type="EMBL" id="GIBP01005057">
    <property type="protein sequence ID" value="NDV34026.1"/>
    <property type="molecule type" value="Transcribed_RNA"/>
</dbReference>
<organism evidence="2">
    <name type="scientific">Arcella intermedia</name>
    <dbReference type="NCBI Taxonomy" id="1963864"/>
    <lineage>
        <taxon>Eukaryota</taxon>
        <taxon>Amoebozoa</taxon>
        <taxon>Tubulinea</taxon>
        <taxon>Elardia</taxon>
        <taxon>Arcellinida</taxon>
        <taxon>Sphaerothecina</taxon>
        <taxon>Arcellidae</taxon>
        <taxon>Arcella</taxon>
    </lineage>
</organism>
<reference evidence="2" key="1">
    <citation type="journal article" date="2020" name="J. Eukaryot. Microbiol.">
        <title>De novo Sequencing, Assembly and Annotation of the Transcriptome for the Free-Living Testate Amoeba Arcella intermedia.</title>
        <authorList>
            <person name="Ribeiro G.M."/>
            <person name="Porfirio-Sousa A.L."/>
            <person name="Maurer-Alcala X.X."/>
            <person name="Katz L.A."/>
            <person name="Lahr D.J.G."/>
        </authorList>
    </citation>
    <scope>NUCLEOTIDE SEQUENCE</scope>
</reference>
<dbReference type="Pfam" id="PF12295">
    <property type="entry name" value="Symplekin_C"/>
    <property type="match status" value="1"/>
</dbReference>
<sequence length="275" mass="30896">MIHRQSGSFIRSIGMTSPALLTLIKNFPLESKTFILGVLHLLTEAQSPTTELVSIVKEVYENRTQDPRFLIPIIPGLTKSELLNHLPKLIDLSSNSVKTVINRILLTKSSLSPSELLIALHLMDTKSVPLKKAREAIQLCFEQKTVTRQEVLAKALQQLVDTNPVPPLFLWTVMQAVAKCKQMTAFVMGLLHALIVKQLWNDKLLWQGFMKCCKMTLPASIPILLQLPPAQFEETLQKAPPLVEALFNFQKKNPKQIPKNLQSILASFESKTNKS</sequence>
<accession>A0A6B2LAK5</accession>
<dbReference type="PANTHER" id="PTHR15245:SF20">
    <property type="entry name" value="SYMPLEKIN"/>
    <property type="match status" value="1"/>
</dbReference>
<dbReference type="InterPro" id="IPR022075">
    <property type="entry name" value="Symplekin_C"/>
</dbReference>
<protein>
    <recommendedName>
        <fullName evidence="1">Symplekin C-terminal domain-containing protein</fullName>
    </recommendedName>
</protein>
<dbReference type="PANTHER" id="PTHR15245">
    <property type="entry name" value="SYMPLEKIN-RELATED"/>
    <property type="match status" value="1"/>
</dbReference>
<name>A0A6B2LAK5_9EUKA</name>
<feature type="domain" description="Symplekin C-terminal" evidence="1">
    <location>
        <begin position="66"/>
        <end position="238"/>
    </location>
</feature>
<evidence type="ECO:0000313" key="2">
    <source>
        <dbReference type="EMBL" id="NDV34026.1"/>
    </source>
</evidence>
<dbReference type="GO" id="GO:0005847">
    <property type="term" value="C:mRNA cleavage and polyadenylation specificity factor complex"/>
    <property type="evidence" value="ECO:0007669"/>
    <property type="project" value="TreeGrafter"/>
</dbReference>
<dbReference type="InterPro" id="IPR021850">
    <property type="entry name" value="Symplekin/Pta1"/>
</dbReference>
<dbReference type="AlphaFoldDB" id="A0A6B2LAK5"/>
<evidence type="ECO:0000259" key="1">
    <source>
        <dbReference type="Pfam" id="PF12295"/>
    </source>
</evidence>
<proteinExistence type="predicted"/>